<proteinExistence type="predicted"/>
<reference evidence="3" key="2">
    <citation type="submission" date="2010-01" db="EMBL/GenBank/DDBJ databases">
        <title>The complete genome of Conexibacter woesei DSM 14684.</title>
        <authorList>
            <consortium name="US DOE Joint Genome Institute (JGI-PGF)"/>
            <person name="Lucas S."/>
            <person name="Copeland A."/>
            <person name="Lapidus A."/>
            <person name="Glavina del Rio T."/>
            <person name="Dalin E."/>
            <person name="Tice H."/>
            <person name="Bruce D."/>
            <person name="Goodwin L."/>
            <person name="Pitluck S."/>
            <person name="Kyrpides N."/>
            <person name="Mavromatis K."/>
            <person name="Ivanova N."/>
            <person name="Mikhailova N."/>
            <person name="Chertkov O."/>
            <person name="Brettin T."/>
            <person name="Detter J.C."/>
            <person name="Han C."/>
            <person name="Larimer F."/>
            <person name="Land M."/>
            <person name="Hauser L."/>
            <person name="Markowitz V."/>
            <person name="Cheng J.-F."/>
            <person name="Hugenholtz P."/>
            <person name="Woyke T."/>
            <person name="Wu D."/>
            <person name="Pukall R."/>
            <person name="Steenblock K."/>
            <person name="Schneider S."/>
            <person name="Klenk H.-P."/>
            <person name="Eisen J.A."/>
        </authorList>
    </citation>
    <scope>NUCLEOTIDE SEQUENCE [LARGE SCALE GENOMIC DNA]</scope>
    <source>
        <strain evidence="3">DSM 14684 / CIP 108061 / JCM 11494 / NBRC 100937 / ID131577</strain>
    </source>
</reference>
<reference evidence="2 3" key="1">
    <citation type="journal article" date="2010" name="Stand. Genomic Sci.">
        <title>Complete genome sequence of Conexibacter woesei type strain (ID131577).</title>
        <authorList>
            <person name="Pukall R."/>
            <person name="Lapidus A."/>
            <person name="Glavina Del Rio T."/>
            <person name="Copeland A."/>
            <person name="Tice H."/>
            <person name="Cheng J.-F."/>
            <person name="Lucas S."/>
            <person name="Chen F."/>
            <person name="Nolan M."/>
            <person name="Bruce D."/>
            <person name="Goodwin L."/>
            <person name="Pitluck S."/>
            <person name="Mavromatis K."/>
            <person name="Ivanova N."/>
            <person name="Ovchinnikova G."/>
            <person name="Pati A."/>
            <person name="Chen A."/>
            <person name="Palaniappan K."/>
            <person name="Land M."/>
            <person name="Hauser L."/>
            <person name="Chang Y.-J."/>
            <person name="Jeffries C.D."/>
            <person name="Chain P."/>
            <person name="Meincke L."/>
            <person name="Sims D."/>
            <person name="Brettin T."/>
            <person name="Detter J.C."/>
            <person name="Rohde M."/>
            <person name="Goeker M."/>
            <person name="Bristow J."/>
            <person name="Eisen J.A."/>
            <person name="Markowitz V."/>
            <person name="Kyrpides N.C."/>
            <person name="Klenk H.-P."/>
            <person name="Hugenholtz P."/>
        </authorList>
    </citation>
    <scope>NUCLEOTIDE SEQUENCE [LARGE SCALE GENOMIC DNA]</scope>
    <source>
        <strain evidence="3">DSM 14684 / CIP 108061 / JCM 11494 / NBRC 100937 / ID131577</strain>
    </source>
</reference>
<gene>
    <name evidence="2" type="ordered locus">Cwoe_2443</name>
</gene>
<dbReference type="OrthoDB" id="63519at2"/>
<keyword evidence="3" id="KW-1185">Reference proteome</keyword>
<evidence type="ECO:0000313" key="2">
    <source>
        <dbReference type="EMBL" id="ADB50866.1"/>
    </source>
</evidence>
<evidence type="ECO:0000259" key="1">
    <source>
        <dbReference type="Pfam" id="PF12697"/>
    </source>
</evidence>
<dbReference type="Gene3D" id="3.40.50.1820">
    <property type="entry name" value="alpha/beta hydrolase"/>
    <property type="match status" value="1"/>
</dbReference>
<dbReference type="eggNOG" id="COG1073">
    <property type="taxonomic scope" value="Bacteria"/>
</dbReference>
<keyword evidence="2" id="KW-0378">Hydrolase</keyword>
<dbReference type="HOGENOM" id="CLU_020336_43_3_11"/>
<dbReference type="EMBL" id="CP001854">
    <property type="protein sequence ID" value="ADB50866.1"/>
    <property type="molecule type" value="Genomic_DNA"/>
</dbReference>
<dbReference type="STRING" id="469383.Cwoe_2443"/>
<dbReference type="GO" id="GO:0016787">
    <property type="term" value="F:hydrolase activity"/>
    <property type="evidence" value="ECO:0007669"/>
    <property type="project" value="UniProtKB-KW"/>
</dbReference>
<dbReference type="Pfam" id="PF12697">
    <property type="entry name" value="Abhydrolase_6"/>
    <property type="match status" value="1"/>
</dbReference>
<dbReference type="SUPFAM" id="SSF53474">
    <property type="entry name" value="alpha/beta-Hydrolases"/>
    <property type="match status" value="1"/>
</dbReference>
<name>D3F7K4_CONWI</name>
<evidence type="ECO:0000313" key="3">
    <source>
        <dbReference type="Proteomes" id="UP000008229"/>
    </source>
</evidence>
<accession>D3F7K4</accession>
<organism evidence="2 3">
    <name type="scientific">Conexibacter woesei (strain DSM 14684 / CCUG 47730 / CIP 108061 / JCM 11494 / NBRC 100937 / ID131577)</name>
    <dbReference type="NCBI Taxonomy" id="469383"/>
    <lineage>
        <taxon>Bacteria</taxon>
        <taxon>Bacillati</taxon>
        <taxon>Actinomycetota</taxon>
        <taxon>Thermoleophilia</taxon>
        <taxon>Solirubrobacterales</taxon>
        <taxon>Conexibacteraceae</taxon>
        <taxon>Conexibacter</taxon>
    </lineage>
</organism>
<dbReference type="InterPro" id="IPR000073">
    <property type="entry name" value="AB_hydrolase_1"/>
</dbReference>
<dbReference type="RefSeq" id="WP_012933917.1">
    <property type="nucleotide sequence ID" value="NC_013739.1"/>
</dbReference>
<feature type="domain" description="AB hydrolase-1" evidence="1">
    <location>
        <begin position="29"/>
        <end position="257"/>
    </location>
</feature>
<dbReference type="KEGG" id="cwo:Cwoe_2443"/>
<dbReference type="InterPro" id="IPR029058">
    <property type="entry name" value="AB_hydrolase_fold"/>
</dbReference>
<sequence length="271" mass="28446">MSTTATTQTVTSADGTQIAFDRRGDGPAIVLVGGALSSRAGDPLTAPVAEALAERFTTAHLDRRGRGDSGDTQPYAVEREVEDIGAIVEALGGEAGLYGLSSGAVLAIEAARQLKGITKLAVWEPPLIVDDSRPPLPADYVEQLDALVAEDRRGDAVELFFSAAVGIPPEFVAGMKQSPMWDGMTAVAHTLAYDGRVARDVMAGKPLPAAWAELTIPTLVLVGGLSEPFMENGNRALAQLLPNAELKTIEGQDHAVAPDAIGPYLREFFTA</sequence>
<dbReference type="Proteomes" id="UP000008229">
    <property type="component" value="Chromosome"/>
</dbReference>
<protein>
    <submittedName>
        <fullName evidence="2">Hydrolase</fullName>
    </submittedName>
</protein>
<dbReference type="ESTHER" id="conwi-d3f7k4">
    <property type="family name" value="6_AlphaBeta_hydrolase"/>
</dbReference>
<dbReference type="AlphaFoldDB" id="D3F7K4"/>